<proteinExistence type="predicted"/>
<accession>A0ABD3BWF2</accession>
<sequence length="79" mass="9396">MKNAKHFNVEAVPGLANIITSKRKHKYVQPRLLKRLFKKKPLADYLNFFDQPLVQNSQSRTSFSANLEQLSWRSRWTMF</sequence>
<evidence type="ECO:0000313" key="1">
    <source>
        <dbReference type="EMBL" id="KAL3621840.1"/>
    </source>
</evidence>
<protein>
    <submittedName>
        <fullName evidence="1">Uncharacterized protein</fullName>
    </submittedName>
</protein>
<dbReference type="EMBL" id="JAVIJP010000062">
    <property type="protein sequence ID" value="KAL3621840.1"/>
    <property type="molecule type" value="Genomic_DNA"/>
</dbReference>
<reference evidence="2" key="1">
    <citation type="journal article" date="2024" name="IScience">
        <title>Strigolactones Initiate the Formation of Haustorium-like Structures in Castilleja.</title>
        <authorList>
            <person name="Buerger M."/>
            <person name="Peterson D."/>
            <person name="Chory J."/>
        </authorList>
    </citation>
    <scope>NUCLEOTIDE SEQUENCE [LARGE SCALE GENOMIC DNA]</scope>
</reference>
<gene>
    <name evidence="1" type="ORF">CASFOL_034326</name>
</gene>
<organism evidence="1 2">
    <name type="scientific">Castilleja foliolosa</name>
    <dbReference type="NCBI Taxonomy" id="1961234"/>
    <lineage>
        <taxon>Eukaryota</taxon>
        <taxon>Viridiplantae</taxon>
        <taxon>Streptophyta</taxon>
        <taxon>Embryophyta</taxon>
        <taxon>Tracheophyta</taxon>
        <taxon>Spermatophyta</taxon>
        <taxon>Magnoliopsida</taxon>
        <taxon>eudicotyledons</taxon>
        <taxon>Gunneridae</taxon>
        <taxon>Pentapetalae</taxon>
        <taxon>asterids</taxon>
        <taxon>lamiids</taxon>
        <taxon>Lamiales</taxon>
        <taxon>Orobanchaceae</taxon>
        <taxon>Pedicularideae</taxon>
        <taxon>Castillejinae</taxon>
        <taxon>Castilleja</taxon>
    </lineage>
</organism>
<name>A0ABD3BWF2_9LAMI</name>
<comment type="caution">
    <text evidence="1">The sequence shown here is derived from an EMBL/GenBank/DDBJ whole genome shotgun (WGS) entry which is preliminary data.</text>
</comment>
<evidence type="ECO:0000313" key="2">
    <source>
        <dbReference type="Proteomes" id="UP001632038"/>
    </source>
</evidence>
<keyword evidence="2" id="KW-1185">Reference proteome</keyword>
<dbReference type="AlphaFoldDB" id="A0ABD3BWF2"/>
<dbReference type="Proteomes" id="UP001632038">
    <property type="component" value="Unassembled WGS sequence"/>
</dbReference>